<dbReference type="EMBL" id="JAUBDJ010000002">
    <property type="protein sequence ID" value="MDW0116080.1"/>
    <property type="molecule type" value="Genomic_DNA"/>
</dbReference>
<dbReference type="PROSITE" id="PS51272">
    <property type="entry name" value="SLH"/>
    <property type="match status" value="1"/>
</dbReference>
<keyword evidence="4" id="KW-1185">Reference proteome</keyword>
<protein>
    <submittedName>
        <fullName evidence="3">S-layer homology domain-containing protein</fullName>
    </submittedName>
</protein>
<dbReference type="InterPro" id="IPR001119">
    <property type="entry name" value="SLH_dom"/>
</dbReference>
<keyword evidence="1" id="KW-0732">Signal</keyword>
<dbReference type="Gene3D" id="2.60.120.380">
    <property type="match status" value="1"/>
</dbReference>
<feature type="domain" description="SLH" evidence="2">
    <location>
        <begin position="332"/>
        <end position="395"/>
    </location>
</feature>
<evidence type="ECO:0000259" key="2">
    <source>
        <dbReference type="PROSITE" id="PS51272"/>
    </source>
</evidence>
<dbReference type="InterPro" id="IPR051465">
    <property type="entry name" value="Cell_Envelope_Struct_Comp"/>
</dbReference>
<name>A0AAW9A894_9BACL</name>
<organism evidence="3 4">
    <name type="scientific">Sporosarcina thermotolerans</name>
    <dbReference type="NCBI Taxonomy" id="633404"/>
    <lineage>
        <taxon>Bacteria</taxon>
        <taxon>Bacillati</taxon>
        <taxon>Bacillota</taxon>
        <taxon>Bacilli</taxon>
        <taxon>Bacillales</taxon>
        <taxon>Caryophanaceae</taxon>
        <taxon>Sporosarcina</taxon>
    </lineage>
</organism>
<evidence type="ECO:0000313" key="3">
    <source>
        <dbReference type="EMBL" id="MDW0116080.1"/>
    </source>
</evidence>
<feature type="signal peptide" evidence="1">
    <location>
        <begin position="1"/>
        <end position="28"/>
    </location>
</feature>
<dbReference type="SUPFAM" id="SSF89260">
    <property type="entry name" value="Collagen-binding domain"/>
    <property type="match status" value="1"/>
</dbReference>
<sequence length="447" mass="48999">MKNRVLRKLALLLTVFALTLLTNHIAKANEQVVFIPNSAETGKIIPGGKENTYLLPLEESGTLTLSVDSRIDITLITLEDMLGNIIYQDKSYDGTLLEASKWIKSLDLEKGTYLIKISDGAYIKKESGIFTVTNKFIPAKNQELEPNNAIELAKDLKLDAEPLRGFISLNDTADFFKVELKTAGKLKLNFSSYLDEVNISLFDGNGKALFSEQVKGGKNGEPSKLSQLANLEKGTYFIGVEQVRYSDSTGVYTLQALFGTVDNETEPKDNVGPTQALAFLDVADRYKAAVDYLVANKITQGFSKTEFGVYAKIKRVDAAVLVVKALNLDTTFVKDAGFKDVPARAANAVNILVEKGIMEGESKTIFGSDAELTRGEMALILSKAYKLDGADTTIQFNDVSDKYSAAVKALVKYNITQGTTETLFGTSNSITRGDMAIFIHRVEQLKK</sequence>
<accession>A0AAW9A894</accession>
<dbReference type="PANTHER" id="PTHR43308:SF5">
    <property type="entry name" value="S-LAYER PROTEIN _ PEPTIDOGLYCAN ENDO-BETA-N-ACETYLGLUCOSAMINIDASE"/>
    <property type="match status" value="1"/>
</dbReference>
<dbReference type="Pfam" id="PF00395">
    <property type="entry name" value="SLH"/>
    <property type="match status" value="2"/>
</dbReference>
<dbReference type="PANTHER" id="PTHR43308">
    <property type="entry name" value="OUTER MEMBRANE PROTEIN ALPHA-RELATED"/>
    <property type="match status" value="1"/>
</dbReference>
<gene>
    <name evidence="3" type="ORF">QTL97_03970</name>
</gene>
<evidence type="ECO:0000256" key="1">
    <source>
        <dbReference type="SAM" id="SignalP"/>
    </source>
</evidence>
<dbReference type="AlphaFoldDB" id="A0AAW9A894"/>
<dbReference type="RefSeq" id="WP_283732770.1">
    <property type="nucleotide sequence ID" value="NZ_CP125968.1"/>
</dbReference>
<proteinExistence type="predicted"/>
<evidence type="ECO:0000313" key="4">
    <source>
        <dbReference type="Proteomes" id="UP001271648"/>
    </source>
</evidence>
<feature type="chain" id="PRO_5043454658" evidence="1">
    <location>
        <begin position="29"/>
        <end position="447"/>
    </location>
</feature>
<reference evidence="3 4" key="1">
    <citation type="submission" date="2023-06" db="EMBL/GenBank/DDBJ databases">
        <title>Sporosarcina sp. nov., isolated from Korean traditional fermented seafood 'Jeotgal'.</title>
        <authorList>
            <person name="Yang A.I."/>
            <person name="Shin N.-R."/>
        </authorList>
    </citation>
    <scope>NUCLEOTIDE SEQUENCE [LARGE SCALE GENOMIC DNA]</scope>
    <source>
        <strain evidence="3 4">KCTC43456</strain>
    </source>
</reference>
<comment type="caution">
    <text evidence="3">The sequence shown here is derived from an EMBL/GenBank/DDBJ whole genome shotgun (WGS) entry which is preliminary data.</text>
</comment>
<dbReference type="Proteomes" id="UP001271648">
    <property type="component" value="Unassembled WGS sequence"/>
</dbReference>